<feature type="transmembrane region" description="Helical" evidence="1">
    <location>
        <begin position="420"/>
        <end position="439"/>
    </location>
</feature>
<keyword evidence="3" id="KW-1185">Reference proteome</keyword>
<dbReference type="RefSeq" id="WP_166129640.1">
    <property type="nucleotide sequence ID" value="NZ_JAANOQ010000006.1"/>
</dbReference>
<keyword evidence="1" id="KW-1133">Transmembrane helix</keyword>
<dbReference type="EMBL" id="JACRUN010000005">
    <property type="protein sequence ID" value="MBC5835026.1"/>
    <property type="molecule type" value="Genomic_DNA"/>
</dbReference>
<gene>
    <name evidence="2" type="ORF">H8R27_09010</name>
</gene>
<evidence type="ECO:0000256" key="1">
    <source>
        <dbReference type="SAM" id="Phobius"/>
    </source>
</evidence>
<proteinExistence type="predicted"/>
<comment type="caution">
    <text evidence="2">The sequence shown here is derived from an EMBL/GenBank/DDBJ whole genome shotgun (WGS) entry which is preliminary data.</text>
</comment>
<organism evidence="2 3">
    <name type="scientific">Flavobacterium bernardetii</name>
    <dbReference type="NCBI Taxonomy" id="2813823"/>
    <lineage>
        <taxon>Bacteria</taxon>
        <taxon>Pseudomonadati</taxon>
        <taxon>Bacteroidota</taxon>
        <taxon>Flavobacteriia</taxon>
        <taxon>Flavobacteriales</taxon>
        <taxon>Flavobacteriaceae</taxon>
        <taxon>Flavobacterium</taxon>
    </lineage>
</organism>
<keyword evidence="1" id="KW-0472">Membrane</keyword>
<name>A0ABR7IYZ9_9FLAO</name>
<evidence type="ECO:0000313" key="2">
    <source>
        <dbReference type="EMBL" id="MBC5835026.1"/>
    </source>
</evidence>
<reference evidence="2 3" key="1">
    <citation type="submission" date="2020-08" db="EMBL/GenBank/DDBJ databases">
        <title>Description of novel Flavobacterium F-408 isolate.</title>
        <authorList>
            <person name="Saticioglu I.B."/>
            <person name="Duman M."/>
            <person name="Altun S."/>
        </authorList>
    </citation>
    <scope>NUCLEOTIDE SEQUENCE [LARGE SCALE GENOMIC DNA]</scope>
    <source>
        <strain evidence="2 3">F-408</strain>
    </source>
</reference>
<keyword evidence="1" id="KW-0812">Transmembrane</keyword>
<accession>A0ABR7IYZ9</accession>
<sequence length="458" mass="52113">MINTITCKSCNTLTTVQSTVDFVNFACPNCGSLYDLKSANQTHLKKYTYKPLDIILPIGLKGIIDNKEYEIINVLVKFLGAFTYSKEYTLVSKDIQYIYLSECNGHWIQLKQVDDIELKKSGSLKIKYNDIYFDKFDYYSPSLMRAYGFFDFELSNFDNFVVEYINPPFILSTERINSETVTYLGQHIEKKEVKKIFQLETIPSKSGIGVVQPFPFHILDTIKIFLIAAILILTCFIFQGSKGNKEVLNNTISINEYANKEYLSPSFEVADIAVPIKINLFSDVSNSWAYAGVSVVNELTNEEEFAEQDIEFYSGYEDGYHWTEGSRSVNFHICGLKPGKYHLVISPSAENVVANTSDSSSIINLPPAVVTTENSNYTTAEKIEDSINKLYSGMHDTEQSISPDQKTLTIIAELESPSNWNFGISIVVFVVLIIVLFVYRRIFETRRWSDSSYSPYIE</sequence>
<dbReference type="Proteomes" id="UP000605990">
    <property type="component" value="Unassembled WGS sequence"/>
</dbReference>
<evidence type="ECO:0000313" key="3">
    <source>
        <dbReference type="Proteomes" id="UP000605990"/>
    </source>
</evidence>
<protein>
    <submittedName>
        <fullName evidence="2">DUF4178 domain-containing protein</fullName>
    </submittedName>
</protein>